<evidence type="ECO:0000313" key="2">
    <source>
        <dbReference type="EMBL" id="NYB74290.1"/>
    </source>
</evidence>
<dbReference type="AlphaFoldDB" id="A0A974GWQ3"/>
<gene>
    <name evidence="2" type="ORF">HZF24_09045</name>
</gene>
<protein>
    <submittedName>
        <fullName evidence="2">Uncharacterized protein</fullName>
    </submittedName>
</protein>
<feature type="transmembrane region" description="Helical" evidence="1">
    <location>
        <begin position="12"/>
        <end position="32"/>
    </location>
</feature>
<comment type="caution">
    <text evidence="2">The sequence shown here is derived from an EMBL/GenBank/DDBJ whole genome shotgun (WGS) entry which is preliminary data.</text>
</comment>
<keyword evidence="1" id="KW-0472">Membrane</keyword>
<sequence>MKDEERIRSLSLRKVLILLVPCIAVMLIYSGVFSEVHAGITKPATRYRDVKEQFHNMHDNICAAEIYMGKNAVLTDEAAYDYDKICSYPEEAMLFINDLCENNAIEINSMRLYHESDAEEVLVSEIEFECTYECLLSFMDDVKNKGFNAAVSSVNVFVLGGGGRFNAVVGLNFYFT</sequence>
<reference evidence="2" key="1">
    <citation type="submission" date="2020-07" db="EMBL/GenBank/DDBJ databases">
        <title>Genomic analysis of a strain of Sedimentibacter Hydroxybenzoicus DSM7310.</title>
        <authorList>
            <person name="Ma S."/>
        </authorList>
    </citation>
    <scope>NUCLEOTIDE SEQUENCE</scope>
    <source>
        <strain evidence="2">DSM 7310</strain>
    </source>
</reference>
<keyword evidence="1" id="KW-1133">Transmembrane helix</keyword>
<dbReference type="Proteomes" id="UP000611629">
    <property type="component" value="Unassembled WGS sequence"/>
</dbReference>
<dbReference type="EMBL" id="JACBNQ010000008">
    <property type="protein sequence ID" value="NYB74290.1"/>
    <property type="molecule type" value="Genomic_DNA"/>
</dbReference>
<dbReference type="RefSeq" id="WP_179237993.1">
    <property type="nucleotide sequence ID" value="NZ_JACBNQ010000008.1"/>
</dbReference>
<name>A0A974GWQ3_SEDHY</name>
<keyword evidence="3" id="KW-1185">Reference proteome</keyword>
<keyword evidence="1" id="KW-0812">Transmembrane</keyword>
<proteinExistence type="predicted"/>
<evidence type="ECO:0000313" key="3">
    <source>
        <dbReference type="Proteomes" id="UP000611629"/>
    </source>
</evidence>
<organism evidence="2 3">
    <name type="scientific">Sedimentibacter hydroxybenzoicus DSM 7310</name>
    <dbReference type="NCBI Taxonomy" id="1123245"/>
    <lineage>
        <taxon>Bacteria</taxon>
        <taxon>Bacillati</taxon>
        <taxon>Bacillota</taxon>
        <taxon>Tissierellia</taxon>
        <taxon>Sedimentibacter</taxon>
    </lineage>
</organism>
<accession>A0A974GWQ3</accession>
<evidence type="ECO:0000256" key="1">
    <source>
        <dbReference type="SAM" id="Phobius"/>
    </source>
</evidence>